<keyword evidence="3" id="KW-1185">Reference proteome</keyword>
<reference evidence="3" key="1">
    <citation type="journal article" date="2023" name="Commun. Biol.">
        <title>Genome analysis of Parmales, the sister group of diatoms, reveals the evolutionary specialization of diatoms from phago-mixotrophs to photoautotrophs.</title>
        <authorList>
            <person name="Ban H."/>
            <person name="Sato S."/>
            <person name="Yoshikawa S."/>
            <person name="Yamada K."/>
            <person name="Nakamura Y."/>
            <person name="Ichinomiya M."/>
            <person name="Sato N."/>
            <person name="Blanc-Mathieu R."/>
            <person name="Endo H."/>
            <person name="Kuwata A."/>
            <person name="Ogata H."/>
        </authorList>
    </citation>
    <scope>NUCLEOTIDE SEQUENCE [LARGE SCALE GENOMIC DNA]</scope>
    <source>
        <strain evidence="3">NIES 3699</strain>
    </source>
</reference>
<dbReference type="GO" id="GO:0046100">
    <property type="term" value="P:hypoxanthine metabolic process"/>
    <property type="evidence" value="ECO:0007669"/>
    <property type="project" value="TreeGrafter"/>
</dbReference>
<dbReference type="InterPro" id="IPR000836">
    <property type="entry name" value="PRTase_dom"/>
</dbReference>
<dbReference type="InterPro" id="IPR050408">
    <property type="entry name" value="HGPRT"/>
</dbReference>
<accession>A0A9W7BZK8</accession>
<evidence type="ECO:0000259" key="1">
    <source>
        <dbReference type="Pfam" id="PF00156"/>
    </source>
</evidence>
<evidence type="ECO:0000313" key="2">
    <source>
        <dbReference type="EMBL" id="GMH96504.1"/>
    </source>
</evidence>
<comment type="caution">
    <text evidence="2">The sequence shown here is derived from an EMBL/GenBank/DDBJ whole genome shotgun (WGS) entry which is preliminary data.</text>
</comment>
<proteinExistence type="predicted"/>
<protein>
    <recommendedName>
        <fullName evidence="1">Phosphoribosyltransferase domain-containing protein</fullName>
    </recommendedName>
</protein>
<dbReference type="GO" id="GO:0006178">
    <property type="term" value="P:guanine salvage"/>
    <property type="evidence" value="ECO:0007669"/>
    <property type="project" value="TreeGrafter"/>
</dbReference>
<dbReference type="PANTHER" id="PTHR43340">
    <property type="entry name" value="HYPOXANTHINE-GUANINE PHOSPHORIBOSYLTRANSFERASE"/>
    <property type="match status" value="1"/>
</dbReference>
<dbReference type="CDD" id="cd06223">
    <property type="entry name" value="PRTases_typeI"/>
    <property type="match status" value="1"/>
</dbReference>
<gene>
    <name evidence="2" type="ORF">TrVE_jg14435</name>
</gene>
<dbReference type="PANTHER" id="PTHR43340:SF1">
    <property type="entry name" value="HYPOXANTHINE PHOSPHORIBOSYLTRANSFERASE"/>
    <property type="match status" value="1"/>
</dbReference>
<evidence type="ECO:0000313" key="3">
    <source>
        <dbReference type="Proteomes" id="UP001165160"/>
    </source>
</evidence>
<dbReference type="GO" id="GO:0004422">
    <property type="term" value="F:hypoxanthine phosphoribosyltransferase activity"/>
    <property type="evidence" value="ECO:0007669"/>
    <property type="project" value="TreeGrafter"/>
</dbReference>
<dbReference type="GO" id="GO:0005829">
    <property type="term" value="C:cytosol"/>
    <property type="evidence" value="ECO:0007669"/>
    <property type="project" value="TreeGrafter"/>
</dbReference>
<sequence>MLCDELSLASVPFEVDFIRAKSYLGTTSGALEISTLEVATKGEYSNKDVIIVEDIIDRGKTMTILVSKFKNEGVKTVLPVSLLDKRDVKGRVRDFGQYMAGFSIADEFVVGFGLDYNERFRDIKDVYILSNEGVDRFR</sequence>
<dbReference type="Proteomes" id="UP001165160">
    <property type="component" value="Unassembled WGS sequence"/>
</dbReference>
<dbReference type="Gene3D" id="3.40.50.2020">
    <property type="match status" value="1"/>
</dbReference>
<dbReference type="GO" id="GO:0032264">
    <property type="term" value="P:IMP salvage"/>
    <property type="evidence" value="ECO:0007669"/>
    <property type="project" value="TreeGrafter"/>
</dbReference>
<organism evidence="2 3">
    <name type="scientific">Triparma verrucosa</name>
    <dbReference type="NCBI Taxonomy" id="1606542"/>
    <lineage>
        <taxon>Eukaryota</taxon>
        <taxon>Sar</taxon>
        <taxon>Stramenopiles</taxon>
        <taxon>Ochrophyta</taxon>
        <taxon>Bolidophyceae</taxon>
        <taxon>Parmales</taxon>
        <taxon>Triparmaceae</taxon>
        <taxon>Triparma</taxon>
    </lineage>
</organism>
<dbReference type="AlphaFoldDB" id="A0A9W7BZK8"/>
<dbReference type="GO" id="GO:0000287">
    <property type="term" value="F:magnesium ion binding"/>
    <property type="evidence" value="ECO:0007669"/>
    <property type="project" value="TreeGrafter"/>
</dbReference>
<dbReference type="Pfam" id="PF00156">
    <property type="entry name" value="Pribosyltran"/>
    <property type="match status" value="1"/>
</dbReference>
<dbReference type="SUPFAM" id="SSF53271">
    <property type="entry name" value="PRTase-like"/>
    <property type="match status" value="1"/>
</dbReference>
<dbReference type="InterPro" id="IPR029057">
    <property type="entry name" value="PRTase-like"/>
</dbReference>
<feature type="domain" description="Phosphoribosyltransferase" evidence="1">
    <location>
        <begin position="12"/>
        <end position="116"/>
    </location>
</feature>
<dbReference type="GO" id="GO:0032263">
    <property type="term" value="P:GMP salvage"/>
    <property type="evidence" value="ECO:0007669"/>
    <property type="project" value="TreeGrafter"/>
</dbReference>
<dbReference type="EMBL" id="BRXX01000185">
    <property type="protein sequence ID" value="GMH96504.1"/>
    <property type="molecule type" value="Genomic_DNA"/>
</dbReference>
<name>A0A9W7BZK8_9STRA</name>